<evidence type="ECO:0000256" key="1">
    <source>
        <dbReference type="ARBA" id="ARBA00023015"/>
    </source>
</evidence>
<keyword evidence="7" id="KW-1185">Reference proteome</keyword>
<reference evidence="6" key="1">
    <citation type="submission" date="2023-05" db="EMBL/GenBank/DDBJ databases">
        <title>Mariniplasma microaerophilum sp. nov., a novel anaerobic mollicute isolated from terrestrial mud volcano, Taman Peninsula, Russia.</title>
        <authorList>
            <person name="Khomyakova M.A."/>
            <person name="Merkel A.Y."/>
            <person name="Slobodkin A.I."/>
        </authorList>
    </citation>
    <scope>NUCLEOTIDE SEQUENCE</scope>
    <source>
        <strain evidence="6">M4Ah</strain>
    </source>
</reference>
<evidence type="ECO:0000256" key="2">
    <source>
        <dbReference type="ARBA" id="ARBA00023125"/>
    </source>
</evidence>
<keyword evidence="2 4" id="KW-0238">DNA-binding</keyword>
<feature type="domain" description="HTH tetR-type" evidence="5">
    <location>
        <begin position="14"/>
        <end position="74"/>
    </location>
</feature>
<evidence type="ECO:0000256" key="4">
    <source>
        <dbReference type="PROSITE-ProRule" id="PRU00335"/>
    </source>
</evidence>
<accession>A0AAW6U6R2</accession>
<dbReference type="PROSITE" id="PS50977">
    <property type="entry name" value="HTH_TETR_2"/>
    <property type="match status" value="1"/>
</dbReference>
<dbReference type="EMBL" id="JASCXW010000041">
    <property type="protein sequence ID" value="MDI6453653.1"/>
    <property type="molecule type" value="Genomic_DNA"/>
</dbReference>
<evidence type="ECO:0000313" key="7">
    <source>
        <dbReference type="Proteomes" id="UP001431532"/>
    </source>
</evidence>
<evidence type="ECO:0000259" key="5">
    <source>
        <dbReference type="PROSITE" id="PS50977"/>
    </source>
</evidence>
<feature type="DNA-binding region" description="H-T-H motif" evidence="4">
    <location>
        <begin position="37"/>
        <end position="56"/>
    </location>
</feature>
<dbReference type="SUPFAM" id="SSF46689">
    <property type="entry name" value="Homeodomain-like"/>
    <property type="match status" value="1"/>
</dbReference>
<dbReference type="Gene3D" id="1.10.357.10">
    <property type="entry name" value="Tetracycline Repressor, domain 2"/>
    <property type="match status" value="1"/>
</dbReference>
<dbReference type="GO" id="GO:0003700">
    <property type="term" value="F:DNA-binding transcription factor activity"/>
    <property type="evidence" value="ECO:0007669"/>
    <property type="project" value="TreeGrafter"/>
</dbReference>
<dbReference type="InterPro" id="IPR050109">
    <property type="entry name" value="HTH-type_TetR-like_transc_reg"/>
</dbReference>
<dbReference type="AlphaFoldDB" id="A0AAW6U6R2"/>
<dbReference type="RefSeq" id="WP_282840096.1">
    <property type="nucleotide sequence ID" value="NZ_JASCXW010000041.1"/>
</dbReference>
<dbReference type="PRINTS" id="PR00455">
    <property type="entry name" value="HTHTETR"/>
</dbReference>
<dbReference type="Pfam" id="PF00440">
    <property type="entry name" value="TetR_N"/>
    <property type="match status" value="1"/>
</dbReference>
<evidence type="ECO:0000313" key="6">
    <source>
        <dbReference type="EMBL" id="MDI6453653.1"/>
    </source>
</evidence>
<evidence type="ECO:0000256" key="3">
    <source>
        <dbReference type="ARBA" id="ARBA00023163"/>
    </source>
</evidence>
<dbReference type="PANTHER" id="PTHR30055">
    <property type="entry name" value="HTH-TYPE TRANSCRIPTIONAL REGULATOR RUTR"/>
    <property type="match status" value="1"/>
</dbReference>
<dbReference type="PANTHER" id="PTHR30055:SF234">
    <property type="entry name" value="HTH-TYPE TRANSCRIPTIONAL REGULATOR BETI"/>
    <property type="match status" value="1"/>
</dbReference>
<proteinExistence type="predicted"/>
<dbReference type="Proteomes" id="UP001431532">
    <property type="component" value="Unassembled WGS sequence"/>
</dbReference>
<organism evidence="6 7">
    <name type="scientific">Peloplasma aerotolerans</name>
    <dbReference type="NCBI Taxonomy" id="3044389"/>
    <lineage>
        <taxon>Bacteria</taxon>
        <taxon>Bacillati</taxon>
        <taxon>Mycoplasmatota</taxon>
        <taxon>Mollicutes</taxon>
        <taxon>Acholeplasmatales</taxon>
        <taxon>Acholeplasmataceae</taxon>
        <taxon>Peloplasma</taxon>
    </lineage>
</organism>
<keyword evidence="3" id="KW-0804">Transcription</keyword>
<dbReference type="GO" id="GO:0000976">
    <property type="term" value="F:transcription cis-regulatory region binding"/>
    <property type="evidence" value="ECO:0007669"/>
    <property type="project" value="TreeGrafter"/>
</dbReference>
<dbReference type="InterPro" id="IPR001647">
    <property type="entry name" value="HTH_TetR"/>
</dbReference>
<sequence length="212" mass="24862">MNELLNYNENNYKKKNRRIIIDKARDLFISEGIHSPTMKDIASAAGISLRSVYNYYQTKDDLAIDIQIVTMEIIKYSFSNYTYNQNITAFQNLENVIEKIFNDLLNNQKAVKYITAFDYYFYNSYPDNRYNIYLNSIKSSNIPMEIVEHALLDKSIYFPKNQAMLTLITIFQSLLAYAQKIIYREKVMLTEDISGKGDLSIFKELILRGIKQ</sequence>
<keyword evidence="1" id="KW-0805">Transcription regulation</keyword>
<name>A0AAW6U6R2_9MOLU</name>
<comment type="caution">
    <text evidence="6">The sequence shown here is derived from an EMBL/GenBank/DDBJ whole genome shotgun (WGS) entry which is preliminary data.</text>
</comment>
<gene>
    <name evidence="6" type="ORF">QJ521_08750</name>
</gene>
<dbReference type="InterPro" id="IPR009057">
    <property type="entry name" value="Homeodomain-like_sf"/>
</dbReference>
<protein>
    <submittedName>
        <fullName evidence="6">TetR/AcrR family transcriptional regulator</fullName>
    </submittedName>
</protein>